<name>A0A1F6MG19_9BACT</name>
<sequence>MIQTPIVTNRTDTTSGPGTVLRKVVTGVRNITKKKRQVGGKGSNLGRVMEDISCRTFASKGSSGEEEHIVIVRGPSNVACSLSIQAGTDDSYAPVKIKRATNEQGLDVEISDERLVGLTFDQGGLLKLRVAFDSSERYSLNVTAYEV</sequence>
<dbReference type="Proteomes" id="UP000177953">
    <property type="component" value="Unassembled WGS sequence"/>
</dbReference>
<accession>A0A1F6MG19</accession>
<dbReference type="EMBL" id="MFPU01000005">
    <property type="protein sequence ID" value="OGH70586.1"/>
    <property type="molecule type" value="Genomic_DNA"/>
</dbReference>
<evidence type="ECO:0000313" key="1">
    <source>
        <dbReference type="EMBL" id="OGH70586.1"/>
    </source>
</evidence>
<comment type="caution">
    <text evidence="1">The sequence shown here is derived from an EMBL/GenBank/DDBJ whole genome shotgun (WGS) entry which is preliminary data.</text>
</comment>
<evidence type="ECO:0000313" key="2">
    <source>
        <dbReference type="Proteomes" id="UP000177953"/>
    </source>
</evidence>
<dbReference type="AlphaFoldDB" id="A0A1F6MG19"/>
<organism evidence="1 2">
    <name type="scientific">Candidatus Magasanikbacteria bacterium RIFCSPHIGHO2_01_FULL_47_8</name>
    <dbReference type="NCBI Taxonomy" id="1798673"/>
    <lineage>
        <taxon>Bacteria</taxon>
        <taxon>Candidatus Magasanikiibacteriota</taxon>
    </lineage>
</organism>
<proteinExistence type="predicted"/>
<reference evidence="1 2" key="1">
    <citation type="journal article" date="2016" name="Nat. Commun.">
        <title>Thousands of microbial genomes shed light on interconnected biogeochemical processes in an aquifer system.</title>
        <authorList>
            <person name="Anantharaman K."/>
            <person name="Brown C.T."/>
            <person name="Hug L.A."/>
            <person name="Sharon I."/>
            <person name="Castelle C.J."/>
            <person name="Probst A.J."/>
            <person name="Thomas B.C."/>
            <person name="Singh A."/>
            <person name="Wilkins M.J."/>
            <person name="Karaoz U."/>
            <person name="Brodie E.L."/>
            <person name="Williams K.H."/>
            <person name="Hubbard S.S."/>
            <person name="Banfield J.F."/>
        </authorList>
    </citation>
    <scope>NUCLEOTIDE SEQUENCE [LARGE SCALE GENOMIC DNA]</scope>
</reference>
<protein>
    <submittedName>
        <fullName evidence="1">Uncharacterized protein</fullName>
    </submittedName>
</protein>
<gene>
    <name evidence="1" type="ORF">A2754_03115</name>
</gene>